<dbReference type="InterPro" id="IPR045607">
    <property type="entry name" value="DUF6452"/>
</dbReference>
<evidence type="ECO:0000256" key="1">
    <source>
        <dbReference type="SAM" id="SignalP"/>
    </source>
</evidence>
<dbReference type="Pfam" id="PF20050">
    <property type="entry name" value="DUF6452"/>
    <property type="match status" value="1"/>
</dbReference>
<feature type="chain" id="PRO_5017610869" evidence="1">
    <location>
        <begin position="20"/>
        <end position="167"/>
    </location>
</feature>
<comment type="caution">
    <text evidence="2">The sequence shown here is derived from an EMBL/GenBank/DDBJ whole genome shotgun (WGS) entry which is preliminary data.</text>
</comment>
<protein>
    <submittedName>
        <fullName evidence="2">Calcium-binding protein P</fullName>
    </submittedName>
</protein>
<dbReference type="PROSITE" id="PS51257">
    <property type="entry name" value="PROKAR_LIPOPROTEIN"/>
    <property type="match status" value="1"/>
</dbReference>
<proteinExistence type="predicted"/>
<sequence>MRKLVKLVLLCLIAYPIAAIVSSCSEDEDCSMNARPMMECFLYTIDRENNNTVLKDTLDSLTITAFGTDSIILNNQKRVHGLSLPLRYTADSTVLVFHYSKDPKIKKDTIVIRQKNTPYFLSMDCGYQMKQSITGRAYSRHNLDSIYIQKAEVISNGTENLKLFYRN</sequence>
<dbReference type="Proteomes" id="UP000260983">
    <property type="component" value="Unassembled WGS sequence"/>
</dbReference>
<keyword evidence="1" id="KW-0732">Signal</keyword>
<dbReference type="RefSeq" id="WP_009128774.1">
    <property type="nucleotide sequence ID" value="NZ_CABKRN010000001.1"/>
</dbReference>
<organism evidence="2 3">
    <name type="scientific">Bacteroides oleiciplenus</name>
    <dbReference type="NCBI Taxonomy" id="626931"/>
    <lineage>
        <taxon>Bacteria</taxon>
        <taxon>Pseudomonadati</taxon>
        <taxon>Bacteroidota</taxon>
        <taxon>Bacteroidia</taxon>
        <taxon>Bacteroidales</taxon>
        <taxon>Bacteroidaceae</taxon>
        <taxon>Bacteroides</taxon>
    </lineage>
</organism>
<evidence type="ECO:0000313" key="2">
    <source>
        <dbReference type="EMBL" id="RGN38220.1"/>
    </source>
</evidence>
<dbReference type="AlphaFoldDB" id="A0A3E5BKT3"/>
<evidence type="ECO:0000313" key="3">
    <source>
        <dbReference type="Proteomes" id="UP000260983"/>
    </source>
</evidence>
<reference evidence="2 3" key="1">
    <citation type="submission" date="2018-08" db="EMBL/GenBank/DDBJ databases">
        <title>A genome reference for cultivated species of the human gut microbiota.</title>
        <authorList>
            <person name="Zou Y."/>
            <person name="Xue W."/>
            <person name="Luo G."/>
        </authorList>
    </citation>
    <scope>NUCLEOTIDE SEQUENCE [LARGE SCALE GENOMIC DNA]</scope>
    <source>
        <strain evidence="2 3">OM05-15BH</strain>
    </source>
</reference>
<feature type="signal peptide" evidence="1">
    <location>
        <begin position="1"/>
        <end position="19"/>
    </location>
</feature>
<accession>A0A3E5BKT3</accession>
<dbReference type="EMBL" id="QSUL01000003">
    <property type="protein sequence ID" value="RGN38220.1"/>
    <property type="molecule type" value="Genomic_DNA"/>
</dbReference>
<name>A0A3E5BKT3_9BACE</name>
<gene>
    <name evidence="2" type="ORF">DXB65_05100</name>
</gene>